<feature type="domain" description="STAS" evidence="3">
    <location>
        <begin position="13"/>
        <end position="121"/>
    </location>
</feature>
<evidence type="ECO:0000256" key="2">
    <source>
        <dbReference type="RuleBase" id="RU003749"/>
    </source>
</evidence>
<name>A0ABY9RY49_9ACTN</name>
<evidence type="ECO:0000259" key="3">
    <source>
        <dbReference type="PROSITE" id="PS50801"/>
    </source>
</evidence>
<dbReference type="SUPFAM" id="SSF52091">
    <property type="entry name" value="SpoIIaa-like"/>
    <property type="match status" value="1"/>
</dbReference>
<dbReference type="InterPro" id="IPR003658">
    <property type="entry name" value="Anti-sigma_ant"/>
</dbReference>
<dbReference type="PANTHER" id="PTHR33495">
    <property type="entry name" value="ANTI-SIGMA FACTOR ANTAGONIST TM_1081-RELATED-RELATED"/>
    <property type="match status" value="1"/>
</dbReference>
<gene>
    <name evidence="4" type="ORF">RGF97_20275</name>
</gene>
<dbReference type="InterPro" id="IPR036513">
    <property type="entry name" value="STAS_dom_sf"/>
</dbReference>
<evidence type="ECO:0000313" key="4">
    <source>
        <dbReference type="EMBL" id="WMX46699.1"/>
    </source>
</evidence>
<comment type="similarity">
    <text evidence="1 2">Belongs to the anti-sigma-factor antagonist family.</text>
</comment>
<reference evidence="4 5" key="1">
    <citation type="submission" date="2023-09" db="EMBL/GenBank/DDBJ databases">
        <title>Complete genome of Streptomyces roseicoloratus T14.</title>
        <authorList>
            <person name="Bashizi T."/>
            <person name="Kim M.-J."/>
            <person name="Lee G."/>
            <person name="Tagele S.B."/>
            <person name="Shin J.-H."/>
        </authorList>
    </citation>
    <scope>NUCLEOTIDE SEQUENCE [LARGE SCALE GENOMIC DNA]</scope>
    <source>
        <strain evidence="4 5">T14</strain>
    </source>
</reference>
<dbReference type="NCBIfam" id="TIGR00377">
    <property type="entry name" value="ant_ant_sig"/>
    <property type="match status" value="1"/>
</dbReference>
<evidence type="ECO:0000256" key="1">
    <source>
        <dbReference type="ARBA" id="ARBA00009013"/>
    </source>
</evidence>
<dbReference type="RefSeq" id="WP_128983652.1">
    <property type="nucleotide sequence ID" value="NZ_CP133762.1"/>
</dbReference>
<dbReference type="PROSITE" id="PS50801">
    <property type="entry name" value="STAS"/>
    <property type="match status" value="1"/>
</dbReference>
<dbReference type="InterPro" id="IPR002645">
    <property type="entry name" value="STAS_dom"/>
</dbReference>
<evidence type="ECO:0000313" key="5">
    <source>
        <dbReference type="Proteomes" id="UP001250858"/>
    </source>
</evidence>
<dbReference type="Gene3D" id="3.30.750.24">
    <property type="entry name" value="STAS domain"/>
    <property type="match status" value="1"/>
</dbReference>
<accession>A0ABY9RY49</accession>
<proteinExistence type="inferred from homology"/>
<keyword evidence="5" id="KW-1185">Reference proteome</keyword>
<sequence length="121" mass="12941">MYRQHIGSAPGRFRVEVRTVGASELLAPVGELDHHTAELLRAPLDRALDEGRTRVVLDCSRLEFCDSTGLNVLLGARLRADAAGGGIHLAAMRPPVARVFEITGADSVFTLHDSLDSALPG</sequence>
<dbReference type="Pfam" id="PF01740">
    <property type="entry name" value="STAS"/>
    <property type="match status" value="1"/>
</dbReference>
<organism evidence="4 5">
    <name type="scientific">Streptomyces roseicoloratus</name>
    <dbReference type="NCBI Taxonomy" id="2508722"/>
    <lineage>
        <taxon>Bacteria</taxon>
        <taxon>Bacillati</taxon>
        <taxon>Actinomycetota</taxon>
        <taxon>Actinomycetes</taxon>
        <taxon>Kitasatosporales</taxon>
        <taxon>Streptomycetaceae</taxon>
        <taxon>Streptomyces</taxon>
    </lineage>
</organism>
<dbReference type="EMBL" id="CP133762">
    <property type="protein sequence ID" value="WMX46699.1"/>
    <property type="molecule type" value="Genomic_DNA"/>
</dbReference>
<protein>
    <recommendedName>
        <fullName evidence="2">Anti-sigma factor antagonist</fullName>
    </recommendedName>
</protein>
<dbReference type="Proteomes" id="UP001250858">
    <property type="component" value="Chromosome"/>
</dbReference>
<dbReference type="CDD" id="cd07043">
    <property type="entry name" value="STAS_anti-anti-sigma_factors"/>
    <property type="match status" value="1"/>
</dbReference>
<dbReference type="PANTHER" id="PTHR33495:SF2">
    <property type="entry name" value="ANTI-SIGMA FACTOR ANTAGONIST TM_1081-RELATED"/>
    <property type="match status" value="1"/>
</dbReference>